<dbReference type="GO" id="GO:0016538">
    <property type="term" value="F:cyclin-dependent protein serine/threonine kinase regulator activity"/>
    <property type="evidence" value="ECO:0007669"/>
    <property type="project" value="TreeGrafter"/>
</dbReference>
<dbReference type="Proteomes" id="UP000193498">
    <property type="component" value="Unassembled WGS sequence"/>
</dbReference>
<comment type="caution">
    <text evidence="2">The sequence shown here is derived from an EMBL/GenBank/DDBJ whole genome shotgun (WGS) entry which is preliminary data.</text>
</comment>
<reference evidence="2 3" key="1">
    <citation type="submission" date="2016-07" db="EMBL/GenBank/DDBJ databases">
        <title>Pervasive Adenine N6-methylation of Active Genes in Fungi.</title>
        <authorList>
            <consortium name="DOE Joint Genome Institute"/>
            <person name="Mondo S.J."/>
            <person name="Dannebaum R.O."/>
            <person name="Kuo R.C."/>
            <person name="Labutti K."/>
            <person name="Haridas S."/>
            <person name="Kuo A."/>
            <person name="Salamov A."/>
            <person name="Ahrendt S.R."/>
            <person name="Lipzen A."/>
            <person name="Sullivan W."/>
            <person name="Andreopoulos W.B."/>
            <person name="Clum A."/>
            <person name="Lindquist E."/>
            <person name="Daum C."/>
            <person name="Ramamoorthy G.K."/>
            <person name="Gryganskyi A."/>
            <person name="Culley D."/>
            <person name="Magnuson J.K."/>
            <person name="James T.Y."/>
            <person name="O'Malley M.A."/>
            <person name="Stajich J.E."/>
            <person name="Spatafora J.W."/>
            <person name="Visel A."/>
            <person name="Grigoriev I.V."/>
        </authorList>
    </citation>
    <scope>NUCLEOTIDE SEQUENCE [LARGE SCALE GENOMIC DNA]</scope>
    <source>
        <strain evidence="2 3">CBS 931.73</strain>
    </source>
</reference>
<dbReference type="Gene3D" id="1.10.472.10">
    <property type="entry name" value="Cyclin-like"/>
    <property type="match status" value="1"/>
</dbReference>
<evidence type="ECO:0008006" key="4">
    <source>
        <dbReference type="Google" id="ProtNLM"/>
    </source>
</evidence>
<dbReference type="AlphaFoldDB" id="A0A1Y1XU46"/>
<dbReference type="GO" id="GO:0019901">
    <property type="term" value="F:protein kinase binding"/>
    <property type="evidence" value="ECO:0007669"/>
    <property type="project" value="InterPro"/>
</dbReference>
<dbReference type="STRING" id="1314790.A0A1Y1XU46"/>
<evidence type="ECO:0000313" key="2">
    <source>
        <dbReference type="EMBL" id="ORX89205.1"/>
    </source>
</evidence>
<dbReference type="GO" id="GO:0000307">
    <property type="term" value="C:cyclin-dependent protein kinase holoenzyme complex"/>
    <property type="evidence" value="ECO:0007669"/>
    <property type="project" value="TreeGrafter"/>
</dbReference>
<dbReference type="CDD" id="cd20557">
    <property type="entry name" value="CYCLIN_ScPCL1-like"/>
    <property type="match status" value="1"/>
</dbReference>
<dbReference type="PANTHER" id="PTHR15615">
    <property type="match status" value="1"/>
</dbReference>
<dbReference type="EMBL" id="MCFE01000466">
    <property type="protein sequence ID" value="ORX89205.1"/>
    <property type="molecule type" value="Genomic_DNA"/>
</dbReference>
<gene>
    <name evidence="2" type="ORF">K493DRAFT_267364</name>
</gene>
<keyword evidence="3" id="KW-1185">Reference proteome</keyword>
<dbReference type="InParanoid" id="A0A1Y1XU46"/>
<dbReference type="GO" id="GO:0005634">
    <property type="term" value="C:nucleus"/>
    <property type="evidence" value="ECO:0007669"/>
    <property type="project" value="TreeGrafter"/>
</dbReference>
<dbReference type="OrthoDB" id="286814at2759"/>
<evidence type="ECO:0000313" key="3">
    <source>
        <dbReference type="Proteomes" id="UP000193498"/>
    </source>
</evidence>
<evidence type="ECO:0000256" key="1">
    <source>
        <dbReference type="SAM" id="MobiDB-lite"/>
    </source>
</evidence>
<accession>A0A1Y1XU46</accession>
<organism evidence="2 3">
    <name type="scientific">Basidiobolus meristosporus CBS 931.73</name>
    <dbReference type="NCBI Taxonomy" id="1314790"/>
    <lineage>
        <taxon>Eukaryota</taxon>
        <taxon>Fungi</taxon>
        <taxon>Fungi incertae sedis</taxon>
        <taxon>Zoopagomycota</taxon>
        <taxon>Entomophthoromycotina</taxon>
        <taxon>Basidiobolomycetes</taxon>
        <taxon>Basidiobolales</taxon>
        <taxon>Basidiobolaceae</taxon>
        <taxon>Basidiobolus</taxon>
    </lineage>
</organism>
<protein>
    <recommendedName>
        <fullName evidence="4">Cyclin N-terminal domain-containing protein</fullName>
    </recommendedName>
</protein>
<feature type="region of interest" description="Disordered" evidence="1">
    <location>
        <begin position="187"/>
        <end position="206"/>
    </location>
</feature>
<dbReference type="InterPro" id="IPR013922">
    <property type="entry name" value="Cyclin_PHO80-like"/>
</dbReference>
<dbReference type="Pfam" id="PF08613">
    <property type="entry name" value="Cyclin"/>
    <property type="match status" value="1"/>
</dbReference>
<dbReference type="PANTHER" id="PTHR15615:SF36">
    <property type="entry name" value="PHO85 CYCLIN-5"/>
    <property type="match status" value="1"/>
</dbReference>
<proteinExistence type="predicted"/>
<name>A0A1Y1XU46_9FUNG</name>
<sequence>MNTQSHFPAKPRQFSRPELINILIDETVLFIQYIWPSEASEQQAVPLRIYIQEVLRRSRTSFSTLLIALIYLFRLKSALAKECNQSLLEGCRGHYGCGRRMFLAAIIVATKFLQDRGTTNLGWARLSGLSVKEINENERGFLKLLNYNIFVSSPLFSWWSTLLINKVDNSLEVKESLPRVETPVQPPVALTNHKKRSNPGSFTSYPSIRPKYHHSFTCNPYPLSSQHNIELSPPFVESSSEDEE</sequence>